<dbReference type="SMART" id="SM00490">
    <property type="entry name" value="HELICc"/>
    <property type="match status" value="1"/>
</dbReference>
<dbReference type="Pfam" id="PF00271">
    <property type="entry name" value="Helicase_C"/>
    <property type="match status" value="1"/>
</dbReference>
<proteinExistence type="predicted"/>
<protein>
    <recommendedName>
        <fullName evidence="1">Helicase C-terminal domain-containing protein</fullName>
    </recommendedName>
</protein>
<dbReference type="Gene3D" id="3.40.50.300">
    <property type="entry name" value="P-loop containing nucleotide triphosphate hydrolases"/>
    <property type="match status" value="1"/>
</dbReference>
<comment type="caution">
    <text evidence="2">The sequence shown here is derived from an EMBL/GenBank/DDBJ whole genome shotgun (WGS) entry which is preliminary data.</text>
</comment>
<name>A0A2H0A7P7_9BACT</name>
<gene>
    <name evidence="2" type="ORF">COX18_06510</name>
</gene>
<evidence type="ECO:0000259" key="1">
    <source>
        <dbReference type="SMART" id="SM00490"/>
    </source>
</evidence>
<reference evidence="2 3" key="1">
    <citation type="submission" date="2017-09" db="EMBL/GenBank/DDBJ databases">
        <title>Depth-based differentiation of microbial function through sediment-hosted aquifers and enrichment of novel symbionts in the deep terrestrial subsurface.</title>
        <authorList>
            <person name="Probst A.J."/>
            <person name="Ladd B."/>
            <person name="Jarett J.K."/>
            <person name="Geller-Mcgrath D.E."/>
            <person name="Sieber C.M."/>
            <person name="Emerson J.B."/>
            <person name="Anantharaman K."/>
            <person name="Thomas B.C."/>
            <person name="Malmstrom R."/>
            <person name="Stieglmeier M."/>
            <person name="Klingl A."/>
            <person name="Woyke T."/>
            <person name="Ryan C.M."/>
            <person name="Banfield J.F."/>
        </authorList>
    </citation>
    <scope>NUCLEOTIDE SEQUENCE [LARGE SCALE GENOMIC DNA]</scope>
    <source>
        <strain evidence="2">CG23_combo_of_CG06-09_8_20_14_all_40_23</strain>
    </source>
</reference>
<dbReference type="InterPro" id="IPR050742">
    <property type="entry name" value="Helicase_Restrict-Modif_Enz"/>
</dbReference>
<dbReference type="PANTHER" id="PTHR47396:SF1">
    <property type="entry name" value="ATP-DEPENDENT HELICASE IRC3-RELATED"/>
    <property type="match status" value="1"/>
</dbReference>
<organism evidence="2 3">
    <name type="scientific">Candidatus Desantisbacteria bacterium CG23_combo_of_CG06-09_8_20_14_all_40_23</name>
    <dbReference type="NCBI Taxonomy" id="1974550"/>
    <lineage>
        <taxon>Bacteria</taxon>
        <taxon>Candidatus Desantisiibacteriota</taxon>
    </lineage>
</organism>
<dbReference type="Proteomes" id="UP000231067">
    <property type="component" value="Unassembled WGS sequence"/>
</dbReference>
<dbReference type="PANTHER" id="PTHR47396">
    <property type="entry name" value="TYPE I RESTRICTION ENZYME ECOKI R PROTEIN"/>
    <property type="match status" value="1"/>
</dbReference>
<sequence length="295" mass="33945">MLKLFDFEKGLLALDKEELFLDCSTPENIDLVVQRTYLAKKVYDDKIKNTHSKTLIFCAPVRNIIYGFGEDKKRINAFHSKLCAAIFNDELKDKFDPTISFNNYANSGQFKDAVYLSSELRKEEQKAILEAFRTPDKPPFILCTVGMLIEGFDFPALENLILLRPTLSIRLFEQQVGRITRLSPNSNKDRGNIFEIVDDIESLFDKFGEGVFEEKKIERIQMLQPENRIEELFTEGNTIEAIHAGKIQISEINFKGKGIVEEFQENRAMEETKGKSNAQTLFRENGDSTLFFLLK</sequence>
<accession>A0A2H0A7P7</accession>
<dbReference type="InterPro" id="IPR027417">
    <property type="entry name" value="P-loop_NTPase"/>
</dbReference>
<dbReference type="SUPFAM" id="SSF52540">
    <property type="entry name" value="P-loop containing nucleoside triphosphate hydrolases"/>
    <property type="match status" value="1"/>
</dbReference>
<evidence type="ECO:0000313" key="2">
    <source>
        <dbReference type="EMBL" id="PIP40498.1"/>
    </source>
</evidence>
<dbReference type="AlphaFoldDB" id="A0A2H0A7P7"/>
<dbReference type="InterPro" id="IPR001650">
    <property type="entry name" value="Helicase_C-like"/>
</dbReference>
<dbReference type="EMBL" id="PCSH01000115">
    <property type="protein sequence ID" value="PIP40498.1"/>
    <property type="molecule type" value="Genomic_DNA"/>
</dbReference>
<evidence type="ECO:0000313" key="3">
    <source>
        <dbReference type="Proteomes" id="UP000231067"/>
    </source>
</evidence>
<dbReference type="GO" id="GO:0005829">
    <property type="term" value="C:cytosol"/>
    <property type="evidence" value="ECO:0007669"/>
    <property type="project" value="TreeGrafter"/>
</dbReference>
<feature type="domain" description="Helicase C-terminal" evidence="1">
    <location>
        <begin position="81"/>
        <end position="183"/>
    </location>
</feature>